<dbReference type="EnsemblPlants" id="Pp3c3_17340V3.2">
    <property type="protein sequence ID" value="PAC:32942428.CDS.1"/>
    <property type="gene ID" value="Pp3c3_17340"/>
</dbReference>
<reference evidence="2 4" key="1">
    <citation type="journal article" date="2008" name="Science">
        <title>The Physcomitrella genome reveals evolutionary insights into the conquest of land by plants.</title>
        <authorList>
            <person name="Rensing S."/>
            <person name="Lang D."/>
            <person name="Zimmer A."/>
            <person name="Terry A."/>
            <person name="Salamov A."/>
            <person name="Shapiro H."/>
            <person name="Nishiyama T."/>
            <person name="Perroud P.-F."/>
            <person name="Lindquist E."/>
            <person name="Kamisugi Y."/>
            <person name="Tanahashi T."/>
            <person name="Sakakibara K."/>
            <person name="Fujita T."/>
            <person name="Oishi K."/>
            <person name="Shin-I T."/>
            <person name="Kuroki Y."/>
            <person name="Toyoda A."/>
            <person name="Suzuki Y."/>
            <person name="Hashimoto A."/>
            <person name="Yamaguchi K."/>
            <person name="Sugano A."/>
            <person name="Kohara Y."/>
            <person name="Fujiyama A."/>
            <person name="Anterola A."/>
            <person name="Aoki S."/>
            <person name="Ashton N."/>
            <person name="Barbazuk W.B."/>
            <person name="Barker E."/>
            <person name="Bennetzen J."/>
            <person name="Bezanilla M."/>
            <person name="Blankenship R."/>
            <person name="Cho S.H."/>
            <person name="Dutcher S."/>
            <person name="Estelle M."/>
            <person name="Fawcett J.A."/>
            <person name="Gundlach H."/>
            <person name="Hanada K."/>
            <person name="Heyl A."/>
            <person name="Hicks K.A."/>
            <person name="Hugh J."/>
            <person name="Lohr M."/>
            <person name="Mayer K."/>
            <person name="Melkozernov A."/>
            <person name="Murata T."/>
            <person name="Nelson D."/>
            <person name="Pils B."/>
            <person name="Prigge M."/>
            <person name="Reiss B."/>
            <person name="Renner T."/>
            <person name="Rombauts S."/>
            <person name="Rushton P."/>
            <person name="Sanderfoot A."/>
            <person name="Schween G."/>
            <person name="Shiu S.-H."/>
            <person name="Stueber K."/>
            <person name="Theodoulou F.L."/>
            <person name="Tu H."/>
            <person name="Van de Peer Y."/>
            <person name="Verrier P.J."/>
            <person name="Waters E."/>
            <person name="Wood A."/>
            <person name="Yang L."/>
            <person name="Cove D."/>
            <person name="Cuming A."/>
            <person name="Hasebe M."/>
            <person name="Lucas S."/>
            <person name="Mishler D.B."/>
            <person name="Reski R."/>
            <person name="Grigoriev I."/>
            <person name="Quatrano R.S."/>
            <person name="Boore J.L."/>
        </authorList>
    </citation>
    <scope>NUCLEOTIDE SEQUENCE [LARGE SCALE GENOMIC DNA]</scope>
    <source>
        <strain evidence="3 4">cv. Gransden 2004</strain>
    </source>
</reference>
<proteinExistence type="predicted"/>
<gene>
    <name evidence="2" type="ORF">PHYPA_004561</name>
</gene>
<dbReference type="EMBL" id="ABEU02000003">
    <property type="protein sequence ID" value="PNR57567.1"/>
    <property type="molecule type" value="Genomic_DNA"/>
</dbReference>
<protein>
    <submittedName>
        <fullName evidence="2 3">Uncharacterized protein</fullName>
    </submittedName>
</protein>
<sequence>MSKGGNGLGWADQWDPHYDGDKANNVGGSKECNKNEKMDKAKAAASAGLRKTKAAATVRMVKTKVAATAGAKKLKAGTSASLKWIKGKVKK</sequence>
<dbReference type="AlphaFoldDB" id="A0A2K1KUV5"/>
<reference evidence="3" key="3">
    <citation type="submission" date="2020-12" db="UniProtKB">
        <authorList>
            <consortium name="EnsemblPlants"/>
        </authorList>
    </citation>
    <scope>IDENTIFICATION</scope>
</reference>
<name>A0A2K1KUV5_PHYPA</name>
<evidence type="ECO:0000313" key="2">
    <source>
        <dbReference type="EMBL" id="PNR57567.1"/>
    </source>
</evidence>
<accession>A0A2K1KUV5</accession>
<evidence type="ECO:0000256" key="1">
    <source>
        <dbReference type="SAM" id="MobiDB-lite"/>
    </source>
</evidence>
<dbReference type="EnsemblPlants" id="Pp3c3_17340V3.1">
    <property type="protein sequence ID" value="PAC:32942427.CDS.1"/>
    <property type="gene ID" value="Pp3c3_17340"/>
</dbReference>
<evidence type="ECO:0000313" key="4">
    <source>
        <dbReference type="Proteomes" id="UP000006727"/>
    </source>
</evidence>
<feature type="region of interest" description="Disordered" evidence="1">
    <location>
        <begin position="1"/>
        <end position="37"/>
    </location>
</feature>
<dbReference type="InParanoid" id="A0A2K1KUV5"/>
<reference evidence="2 4" key="2">
    <citation type="journal article" date="2018" name="Plant J.">
        <title>The Physcomitrella patens chromosome-scale assembly reveals moss genome structure and evolution.</title>
        <authorList>
            <person name="Lang D."/>
            <person name="Ullrich K.K."/>
            <person name="Murat F."/>
            <person name="Fuchs J."/>
            <person name="Jenkins J."/>
            <person name="Haas F.B."/>
            <person name="Piednoel M."/>
            <person name="Gundlach H."/>
            <person name="Van Bel M."/>
            <person name="Meyberg R."/>
            <person name="Vives C."/>
            <person name="Morata J."/>
            <person name="Symeonidi A."/>
            <person name="Hiss M."/>
            <person name="Muchero W."/>
            <person name="Kamisugi Y."/>
            <person name="Saleh O."/>
            <person name="Blanc G."/>
            <person name="Decker E.L."/>
            <person name="van Gessel N."/>
            <person name="Grimwood J."/>
            <person name="Hayes R.D."/>
            <person name="Graham S.W."/>
            <person name="Gunter L.E."/>
            <person name="McDaniel S.F."/>
            <person name="Hoernstein S.N.W."/>
            <person name="Larsson A."/>
            <person name="Li F.W."/>
            <person name="Perroud P.F."/>
            <person name="Phillips J."/>
            <person name="Ranjan P."/>
            <person name="Rokshar D.S."/>
            <person name="Rothfels C.J."/>
            <person name="Schneider L."/>
            <person name="Shu S."/>
            <person name="Stevenson D.W."/>
            <person name="Thummler F."/>
            <person name="Tillich M."/>
            <person name="Villarreal Aguilar J.C."/>
            <person name="Widiez T."/>
            <person name="Wong G.K."/>
            <person name="Wymore A."/>
            <person name="Zhang Y."/>
            <person name="Zimmer A.D."/>
            <person name="Quatrano R.S."/>
            <person name="Mayer K.F.X."/>
            <person name="Goodstein D."/>
            <person name="Casacuberta J.M."/>
            <person name="Vandepoele K."/>
            <person name="Reski R."/>
            <person name="Cuming A.C."/>
            <person name="Tuskan G.A."/>
            <person name="Maumus F."/>
            <person name="Salse J."/>
            <person name="Schmutz J."/>
            <person name="Rensing S.A."/>
        </authorList>
    </citation>
    <scope>NUCLEOTIDE SEQUENCE [LARGE SCALE GENOMIC DNA]</scope>
    <source>
        <strain evidence="3 4">cv. Gransden 2004</strain>
    </source>
</reference>
<dbReference type="PaxDb" id="3218-PP1S523_16V6.2"/>
<keyword evidence="4" id="KW-1185">Reference proteome</keyword>
<dbReference type="Gramene" id="Pp3c3_17340V3.2">
    <property type="protein sequence ID" value="PAC:32942428.CDS.1"/>
    <property type="gene ID" value="Pp3c3_17340"/>
</dbReference>
<organism evidence="2">
    <name type="scientific">Physcomitrium patens</name>
    <name type="common">Spreading-leaved earth moss</name>
    <name type="synonym">Physcomitrella patens</name>
    <dbReference type="NCBI Taxonomy" id="3218"/>
    <lineage>
        <taxon>Eukaryota</taxon>
        <taxon>Viridiplantae</taxon>
        <taxon>Streptophyta</taxon>
        <taxon>Embryophyta</taxon>
        <taxon>Bryophyta</taxon>
        <taxon>Bryophytina</taxon>
        <taxon>Bryopsida</taxon>
        <taxon>Funariidae</taxon>
        <taxon>Funariales</taxon>
        <taxon>Funariaceae</taxon>
        <taxon>Physcomitrium</taxon>
    </lineage>
</organism>
<evidence type="ECO:0000313" key="3">
    <source>
        <dbReference type="EnsemblPlants" id="PAC:32942427.CDS.1"/>
    </source>
</evidence>
<dbReference type="PANTHER" id="PTHR33386">
    <property type="entry name" value="OS02G0740600 PROTEIN"/>
    <property type="match status" value="1"/>
</dbReference>
<dbReference type="Proteomes" id="UP000006727">
    <property type="component" value="Chromosome 3"/>
</dbReference>
<dbReference type="PANTHER" id="PTHR33386:SF5">
    <property type="entry name" value="OS02G0740600 PROTEIN"/>
    <property type="match status" value="1"/>
</dbReference>
<dbReference type="Gramene" id="Pp3c3_17340V3.1">
    <property type="protein sequence ID" value="PAC:32942427.CDS.1"/>
    <property type="gene ID" value="Pp3c3_17340"/>
</dbReference>